<dbReference type="Proteomes" id="UP000288216">
    <property type="component" value="Unassembled WGS sequence"/>
</dbReference>
<dbReference type="Pfam" id="PF00595">
    <property type="entry name" value="PDZ"/>
    <property type="match status" value="1"/>
</dbReference>
<feature type="domain" description="PDZ" evidence="2">
    <location>
        <begin position="1081"/>
        <end position="1157"/>
    </location>
</feature>
<evidence type="ECO:0000313" key="4">
    <source>
        <dbReference type="Proteomes" id="UP000288216"/>
    </source>
</evidence>
<keyword evidence="4" id="KW-1185">Reference proteome</keyword>
<comment type="caution">
    <text evidence="3">The sequence shown here is derived from an EMBL/GenBank/DDBJ whole genome shotgun (WGS) entry which is preliminary data.</text>
</comment>
<feature type="region of interest" description="Disordered" evidence="1">
    <location>
        <begin position="905"/>
        <end position="935"/>
    </location>
</feature>
<feature type="compositionally biased region" description="Basic residues" evidence="1">
    <location>
        <begin position="36"/>
        <end position="50"/>
    </location>
</feature>
<dbReference type="CDD" id="cd00136">
    <property type="entry name" value="PDZ_canonical"/>
    <property type="match status" value="1"/>
</dbReference>
<name>A0A401Q2S2_SCYTO</name>
<feature type="compositionally biased region" description="Acidic residues" evidence="1">
    <location>
        <begin position="347"/>
        <end position="356"/>
    </location>
</feature>
<organism evidence="3 4">
    <name type="scientific">Scyliorhinus torazame</name>
    <name type="common">Cloudy catshark</name>
    <name type="synonym">Catulus torazame</name>
    <dbReference type="NCBI Taxonomy" id="75743"/>
    <lineage>
        <taxon>Eukaryota</taxon>
        <taxon>Metazoa</taxon>
        <taxon>Chordata</taxon>
        <taxon>Craniata</taxon>
        <taxon>Vertebrata</taxon>
        <taxon>Chondrichthyes</taxon>
        <taxon>Elasmobranchii</taxon>
        <taxon>Galeomorphii</taxon>
        <taxon>Galeoidea</taxon>
        <taxon>Carcharhiniformes</taxon>
        <taxon>Scyliorhinidae</taxon>
        <taxon>Scyliorhinus</taxon>
    </lineage>
</organism>
<gene>
    <name evidence="3" type="ORF">scyTo_0016013</name>
</gene>
<evidence type="ECO:0000259" key="2">
    <source>
        <dbReference type="PROSITE" id="PS50106"/>
    </source>
</evidence>
<dbReference type="SUPFAM" id="SSF50156">
    <property type="entry name" value="PDZ domain-like"/>
    <property type="match status" value="1"/>
</dbReference>
<feature type="region of interest" description="Disordered" evidence="1">
    <location>
        <begin position="19"/>
        <end position="114"/>
    </location>
</feature>
<feature type="region of interest" description="Disordered" evidence="1">
    <location>
        <begin position="991"/>
        <end position="1028"/>
    </location>
</feature>
<dbReference type="OrthoDB" id="2157866at2759"/>
<dbReference type="PROSITE" id="PS50106">
    <property type="entry name" value="PDZ"/>
    <property type="match status" value="1"/>
</dbReference>
<protein>
    <recommendedName>
        <fullName evidence="2">PDZ domain-containing protein</fullName>
    </recommendedName>
</protein>
<sequence>MRQAWVATETDLAAFRSQPSSTRFGHIGKPLGSLKMTRRRRRNSRKRKCSNSKERSSLPIQPDCQNGNIEKVEDETSMNSARKNKAAPPESGVTLSSEESSDDDSRENCQGAFKSKMQQNVSDYKIYTAKDKIIFQTLIKQASAEIITVTIERSRLDPAIMESSRITLQHQQPAQKAKADNTEQGLSAKVKCNLSSVEVEIKNISFSGDGATFVIGNKGSVLDEDDWSTHQRHGSFLPCSAPLNNGIHVKRQTDRNSWLKLNTTTNDTDVSVPGKNNFSYRDNISIYKQNFYENSPYEKKHNNDKILYSRGSPESKGLSDFSFHSEEHASNQSRDTECFLNIPPPEDFADDCEDMEPFTMTPEGKRSIQSNHGSESDNSPITSAGSEGHHSSDLNEMMESSPSNSRSESFNTDSRHNSTVGIWTHLSECDLRFQASEELPASRGTSPPKDEFGKSVRKFRIKSMDDINSPSAQSDYQKQLGRRRKTYPEVDTINVAFRMEWKEIPNLLYQGQQHSSLTPLPPFFIQTLPRKQGKPERVSVEDVKSCMCFKEYNSQGRGHCKDFHDWSRINHWSSSGTLSPRKSPATSPSMLADDNPGSFRFEPEDSIDNLFCLDPSSQSEFSGNSDIFRTDLCSHQTTFSEEGLNIFTNKDIDSWQVDEPQEQGDFTESGFDEETLDSDYRSELAEDTAQRTEQFQIQVTPSSPSSTSGHVTSQACNLTAELAGGLDTISELDDSVSKKTAGKNTEFKKRRQSVTTLLTGVLDQRLIIQNNSCMAGNADVSQHFSAFGEFNEEGALLSESNAAEMPNDEPDCSPSDTVGHAHTFLAPKHLSHRSLTTMMDDFENADSSRSNDEGSNLPKDLHSEPTNAQFANEQNKQDNYMECCTDQNDNTQNCVEEQETVNRDVDGECKPMTANCPLEDTEQPSNTRSSENQKEVEANCQKAECTEKQKWQQDLEAEASCLLQLPTDPMQKDGKANEGCKVIASTEGSDHWAKRRKQFKETKHCNSAGGNSVTSNQDSVKSEETRSGDLAQVRAENEQRGIYTETFNATSWIFRGDDVISDNNPHRLGKRTRPTAIRERTVKIAKGSGDYPWGFRIHFSKPILVTEVDTNGAAEEAGLQIGDIVLTVNGTDVTSIPHSEASSLAWQGPDILTLVVG</sequence>
<dbReference type="PANTHER" id="PTHR47644:SF1">
    <property type="entry name" value="PDZ DOMAIN-CONTAINING PROTEIN"/>
    <property type="match status" value="1"/>
</dbReference>
<dbReference type="AlphaFoldDB" id="A0A401Q2S2"/>
<proteinExistence type="predicted"/>
<feature type="region of interest" description="Disordered" evidence="1">
    <location>
        <begin position="843"/>
        <end position="864"/>
    </location>
</feature>
<feature type="compositionally biased region" description="Polar residues" evidence="1">
    <location>
        <begin position="367"/>
        <end position="385"/>
    </location>
</feature>
<feature type="compositionally biased region" description="Basic and acidic residues" evidence="1">
    <location>
        <begin position="323"/>
        <end position="337"/>
    </location>
</feature>
<dbReference type="InterPro" id="IPR036034">
    <property type="entry name" value="PDZ_sf"/>
</dbReference>
<feature type="region of interest" description="Disordered" evidence="1">
    <location>
        <begin position="316"/>
        <end position="415"/>
    </location>
</feature>
<feature type="compositionally biased region" description="Polar residues" evidence="1">
    <location>
        <begin position="1008"/>
        <end position="1019"/>
    </location>
</feature>
<evidence type="ECO:0000313" key="3">
    <source>
        <dbReference type="EMBL" id="GCB79621.1"/>
    </source>
</evidence>
<dbReference type="Gene3D" id="2.30.42.10">
    <property type="match status" value="1"/>
</dbReference>
<evidence type="ECO:0000256" key="1">
    <source>
        <dbReference type="SAM" id="MobiDB-lite"/>
    </source>
</evidence>
<dbReference type="PANTHER" id="PTHR47644">
    <property type="entry name" value="AGAP008221-PA"/>
    <property type="match status" value="1"/>
</dbReference>
<dbReference type="STRING" id="75743.A0A401Q2S2"/>
<feature type="non-terminal residue" evidence="3">
    <location>
        <position position="1157"/>
    </location>
</feature>
<dbReference type="OMA" id="NATSWIF"/>
<feature type="compositionally biased region" description="Low complexity" evidence="1">
    <location>
        <begin position="395"/>
        <end position="409"/>
    </location>
</feature>
<dbReference type="SMART" id="SM00228">
    <property type="entry name" value="PDZ"/>
    <property type="match status" value="1"/>
</dbReference>
<dbReference type="InterPro" id="IPR001478">
    <property type="entry name" value="PDZ"/>
</dbReference>
<reference evidence="3 4" key="1">
    <citation type="journal article" date="2018" name="Nat. Ecol. Evol.">
        <title>Shark genomes provide insights into elasmobranch evolution and the origin of vertebrates.</title>
        <authorList>
            <person name="Hara Y"/>
            <person name="Yamaguchi K"/>
            <person name="Onimaru K"/>
            <person name="Kadota M"/>
            <person name="Koyanagi M"/>
            <person name="Keeley SD"/>
            <person name="Tatsumi K"/>
            <person name="Tanaka K"/>
            <person name="Motone F"/>
            <person name="Kageyama Y"/>
            <person name="Nozu R"/>
            <person name="Adachi N"/>
            <person name="Nishimura O"/>
            <person name="Nakagawa R"/>
            <person name="Tanegashima C"/>
            <person name="Kiyatake I"/>
            <person name="Matsumoto R"/>
            <person name="Murakumo K"/>
            <person name="Nishida K"/>
            <person name="Terakita A"/>
            <person name="Kuratani S"/>
            <person name="Sato K"/>
            <person name="Hyodo S Kuraku.S."/>
        </authorList>
    </citation>
    <scope>NUCLEOTIDE SEQUENCE [LARGE SCALE GENOMIC DNA]</scope>
</reference>
<dbReference type="EMBL" id="BFAA01009406">
    <property type="protein sequence ID" value="GCB79621.1"/>
    <property type="molecule type" value="Genomic_DNA"/>
</dbReference>
<accession>A0A401Q2S2</accession>